<keyword evidence="4" id="KW-1185">Reference proteome</keyword>
<feature type="domain" description="Reverse transcriptase zinc-binding" evidence="2">
    <location>
        <begin position="115"/>
        <end position="189"/>
    </location>
</feature>
<protein>
    <recommendedName>
        <fullName evidence="2">Reverse transcriptase zinc-binding domain-containing protein</fullName>
    </recommendedName>
</protein>
<dbReference type="AlphaFoldDB" id="A0A061E7M4"/>
<reference evidence="3 4" key="1">
    <citation type="journal article" date="2013" name="Genome Biol.">
        <title>The genome sequence of the most widely cultivated cacao type and its use to identify candidate genes regulating pod color.</title>
        <authorList>
            <person name="Motamayor J.C."/>
            <person name="Mockaitis K."/>
            <person name="Schmutz J."/>
            <person name="Haiminen N."/>
            <person name="Iii D.L."/>
            <person name="Cornejo O."/>
            <person name="Findley S.D."/>
            <person name="Zheng P."/>
            <person name="Utro F."/>
            <person name="Royaert S."/>
            <person name="Saski C."/>
            <person name="Jenkins J."/>
            <person name="Podicheti R."/>
            <person name="Zhao M."/>
            <person name="Scheffler B.E."/>
            <person name="Stack J.C."/>
            <person name="Feltus F.A."/>
            <person name="Mustiga G.M."/>
            <person name="Amores F."/>
            <person name="Phillips W."/>
            <person name="Marelli J.P."/>
            <person name="May G.D."/>
            <person name="Shapiro H."/>
            <person name="Ma J."/>
            <person name="Bustamante C.D."/>
            <person name="Schnell R.J."/>
            <person name="Main D."/>
            <person name="Gilbert D."/>
            <person name="Parida L."/>
            <person name="Kuhn D.N."/>
        </authorList>
    </citation>
    <scope>NUCLEOTIDE SEQUENCE [LARGE SCALE GENOMIC DNA]</scope>
    <source>
        <strain evidence="4">cv. Matina 1-6</strain>
    </source>
</reference>
<organism evidence="3 4">
    <name type="scientific">Theobroma cacao</name>
    <name type="common">Cacao</name>
    <name type="synonym">Cocoa</name>
    <dbReference type="NCBI Taxonomy" id="3641"/>
    <lineage>
        <taxon>Eukaryota</taxon>
        <taxon>Viridiplantae</taxon>
        <taxon>Streptophyta</taxon>
        <taxon>Embryophyta</taxon>
        <taxon>Tracheophyta</taxon>
        <taxon>Spermatophyta</taxon>
        <taxon>Magnoliopsida</taxon>
        <taxon>eudicotyledons</taxon>
        <taxon>Gunneridae</taxon>
        <taxon>Pentapetalae</taxon>
        <taxon>rosids</taxon>
        <taxon>malvids</taxon>
        <taxon>Malvales</taxon>
        <taxon>Malvaceae</taxon>
        <taxon>Byttnerioideae</taxon>
        <taxon>Theobroma</taxon>
    </lineage>
</organism>
<dbReference type="Pfam" id="PF13966">
    <property type="entry name" value="zf-RVT"/>
    <property type="match status" value="1"/>
</dbReference>
<dbReference type="HOGENOM" id="CLU_1024557_0_0_1"/>
<feature type="transmembrane region" description="Helical" evidence="1">
    <location>
        <begin position="227"/>
        <end position="245"/>
    </location>
</feature>
<proteinExistence type="predicted"/>
<dbReference type="Gramene" id="EOY01010">
    <property type="protein sequence ID" value="EOY01010"/>
    <property type="gene ID" value="TCM_010920"/>
</dbReference>
<dbReference type="InParanoid" id="A0A061E7M4"/>
<evidence type="ECO:0000313" key="4">
    <source>
        <dbReference type="Proteomes" id="UP000026915"/>
    </source>
</evidence>
<evidence type="ECO:0000259" key="2">
    <source>
        <dbReference type="Pfam" id="PF13966"/>
    </source>
</evidence>
<dbReference type="Proteomes" id="UP000026915">
    <property type="component" value="Chromosome 2"/>
</dbReference>
<keyword evidence="1" id="KW-0472">Membrane</keyword>
<sequence length="313" mass="35831">MLTNEVIHSMRGKLHNKGGIVLKLDFEKAFDRVDWEYISLVMQAMGFGHQWCSWIYECISMIVGDGAIIFLWLDKWLENPPFSAKYPCLILLATDKETQVADAKPNGTWLNDCDDNHTVWFQSLWKLSIPPKVQFFLLLTVLNTIPTKAFLFSHGVQFNFDQLRCVWCDLVEEPCPHIFLTCNFSWLIWGLVLLWWGVAWCVLSTIFDFIQAWSLCSFGDNASKRWMIVYGTILCCALCFGFEHVKAMKPSMKSVDGLIHEITCVREPPSTFDVAFYGHHLPLVSLNSMLMAQPEVNRDLLVVVGSCTTLTVL</sequence>
<name>A0A061E7M4_THECC</name>
<keyword evidence="1" id="KW-1133">Transmembrane helix</keyword>
<feature type="transmembrane region" description="Helical" evidence="1">
    <location>
        <begin position="186"/>
        <end position="207"/>
    </location>
</feature>
<keyword evidence="1" id="KW-0812">Transmembrane</keyword>
<dbReference type="eggNOG" id="KOG1075">
    <property type="taxonomic scope" value="Eukaryota"/>
</dbReference>
<dbReference type="EMBL" id="CM001880">
    <property type="protein sequence ID" value="EOY01010.1"/>
    <property type="molecule type" value="Genomic_DNA"/>
</dbReference>
<dbReference type="InterPro" id="IPR026960">
    <property type="entry name" value="RVT-Znf"/>
</dbReference>
<accession>A0A061E7M4</accession>
<evidence type="ECO:0000256" key="1">
    <source>
        <dbReference type="SAM" id="Phobius"/>
    </source>
</evidence>
<gene>
    <name evidence="3" type="ORF">TCM_010920</name>
</gene>
<feature type="transmembrane region" description="Helical" evidence="1">
    <location>
        <begin position="54"/>
        <end position="73"/>
    </location>
</feature>
<evidence type="ECO:0000313" key="3">
    <source>
        <dbReference type="EMBL" id="EOY01010.1"/>
    </source>
</evidence>